<evidence type="ECO:0000313" key="7">
    <source>
        <dbReference type="EMBL" id="KAJ8599916.1"/>
    </source>
</evidence>
<evidence type="ECO:0000256" key="4">
    <source>
        <dbReference type="ARBA" id="ARBA00022694"/>
    </source>
</evidence>
<dbReference type="Pfam" id="PF04189">
    <property type="entry name" value="Gcd10p"/>
    <property type="match status" value="1"/>
</dbReference>
<evidence type="ECO:0000256" key="6">
    <source>
        <dbReference type="ARBA" id="ARBA00032319"/>
    </source>
</evidence>
<dbReference type="EMBL" id="JAQMWT010000533">
    <property type="protein sequence ID" value="KAJ8599916.1"/>
    <property type="molecule type" value="Genomic_DNA"/>
</dbReference>
<evidence type="ECO:0000256" key="5">
    <source>
        <dbReference type="ARBA" id="ARBA00023242"/>
    </source>
</evidence>
<comment type="caution">
    <text evidence="7">The sequence shown here is derived from an EMBL/GenBank/DDBJ whole genome shotgun (WGS) entry which is preliminary data.</text>
</comment>
<name>A0AAD7U826_9STRA</name>
<protein>
    <recommendedName>
        <fullName evidence="3">tRNA (adenine(58)-N(1))-methyltransferase non-catalytic subunit TRM6</fullName>
    </recommendedName>
    <alternativeName>
        <fullName evidence="6">tRNA(m1A58)-methyltransferase subunit TRM6</fullName>
    </alternativeName>
</protein>
<comment type="similarity">
    <text evidence="2">Belongs to the TRM6/GCD10 family.</text>
</comment>
<dbReference type="GO" id="GO:0030488">
    <property type="term" value="P:tRNA methylation"/>
    <property type="evidence" value="ECO:0007669"/>
    <property type="project" value="InterPro"/>
</dbReference>
<dbReference type="GO" id="GO:0005634">
    <property type="term" value="C:nucleus"/>
    <property type="evidence" value="ECO:0007669"/>
    <property type="project" value="UniProtKB-SubCell"/>
</dbReference>
<comment type="subcellular location">
    <subcellularLocation>
        <location evidence="1">Nucleus</location>
    </subcellularLocation>
</comment>
<organism evidence="7 8">
    <name type="scientific">Chrysophaeum taylorii</name>
    <dbReference type="NCBI Taxonomy" id="2483200"/>
    <lineage>
        <taxon>Eukaryota</taxon>
        <taxon>Sar</taxon>
        <taxon>Stramenopiles</taxon>
        <taxon>Ochrophyta</taxon>
        <taxon>Pelagophyceae</taxon>
        <taxon>Pelagomonadales</taxon>
        <taxon>Pelagomonadaceae</taxon>
        <taxon>Chrysophaeum</taxon>
    </lineage>
</organism>
<keyword evidence="8" id="KW-1185">Reference proteome</keyword>
<gene>
    <name evidence="7" type="ORF">CTAYLR_002855</name>
</gene>
<dbReference type="InterPro" id="IPR017423">
    <property type="entry name" value="TRM6"/>
</dbReference>
<sequence>MVDAGDEVVLWTSQGTYLFAEAKVGSTFRWTKRERVRVDALIGAPFGATFEIRGGALVRAAPRGAATTVEDDGERRDNRWLADDNRAQRLDADDLKRMRRDGASGEAIIDALVAGSDTFAHKTQFAQQKWLRRKQNKYLPWVRVLEPRAATIAAAYFSRGNLLPHRVVLRPDTVAQLVARANARDGAKIITVDHSGGVALAAILERIEPSGKALVPHRGPFEALRRCNLTDLDRRVVCFSLDETPPPQGDSLVLVAKTDPIANLDALLPLLCPSAPIVVYSDTVEPLAAAYAHLQASGLATAILLSETWLRDFQVLPNRTHPTMSMSATGGYLLSATKIVVADAA</sequence>
<accession>A0AAD7U826</accession>
<proteinExistence type="inferred from homology"/>
<evidence type="ECO:0000256" key="1">
    <source>
        <dbReference type="ARBA" id="ARBA00004123"/>
    </source>
</evidence>
<dbReference type="Gene3D" id="3.40.50.150">
    <property type="entry name" value="Vaccinia Virus protein VP39"/>
    <property type="match status" value="1"/>
</dbReference>
<dbReference type="InterPro" id="IPR029063">
    <property type="entry name" value="SAM-dependent_MTases_sf"/>
</dbReference>
<keyword evidence="5" id="KW-0539">Nucleus</keyword>
<keyword evidence="4" id="KW-0819">tRNA processing</keyword>
<dbReference type="PANTHER" id="PTHR12945">
    <property type="entry name" value="TRANSLATION INITIATION FACTOR EIF3-RELATED"/>
    <property type="match status" value="1"/>
</dbReference>
<reference evidence="7" key="1">
    <citation type="submission" date="2023-01" db="EMBL/GenBank/DDBJ databases">
        <title>Metagenome sequencing of chrysophaentin producing Chrysophaeum taylorii.</title>
        <authorList>
            <person name="Davison J."/>
            <person name="Bewley C."/>
        </authorList>
    </citation>
    <scope>NUCLEOTIDE SEQUENCE</scope>
    <source>
        <strain evidence="7">NIES-1699</strain>
    </source>
</reference>
<evidence type="ECO:0000313" key="8">
    <source>
        <dbReference type="Proteomes" id="UP001230188"/>
    </source>
</evidence>
<dbReference type="PANTHER" id="PTHR12945:SF0">
    <property type="entry name" value="TRNA (ADENINE(58)-N(1))-METHYLTRANSFERASE NON-CATALYTIC SUBUNIT TRM6"/>
    <property type="match status" value="1"/>
</dbReference>
<evidence type="ECO:0000256" key="3">
    <source>
        <dbReference type="ARBA" id="ARBA00021704"/>
    </source>
</evidence>
<dbReference type="AlphaFoldDB" id="A0AAD7U826"/>
<dbReference type="GO" id="GO:0031515">
    <property type="term" value="C:tRNA (m1A) methyltransferase complex"/>
    <property type="evidence" value="ECO:0007669"/>
    <property type="project" value="InterPro"/>
</dbReference>
<dbReference type="Proteomes" id="UP001230188">
    <property type="component" value="Unassembled WGS sequence"/>
</dbReference>
<evidence type="ECO:0000256" key="2">
    <source>
        <dbReference type="ARBA" id="ARBA00008320"/>
    </source>
</evidence>